<dbReference type="Pfam" id="PF03458">
    <property type="entry name" value="Gly_transporter"/>
    <property type="match status" value="2"/>
</dbReference>
<dbReference type="AlphaFoldDB" id="F5RHZ3"/>
<organism evidence="9 10">
    <name type="scientific">Methyloversatilis universalis (strain ATCC BAA-1314 / DSM 25237 / JCM 13912 / CCUG 52030 / FAM5)</name>
    <dbReference type="NCBI Taxonomy" id="1000565"/>
    <lineage>
        <taxon>Bacteria</taxon>
        <taxon>Pseudomonadati</taxon>
        <taxon>Pseudomonadota</taxon>
        <taxon>Betaproteobacteria</taxon>
        <taxon>Nitrosomonadales</taxon>
        <taxon>Sterolibacteriaceae</taxon>
        <taxon>Methyloversatilis</taxon>
    </lineage>
</organism>
<keyword evidence="4 7" id="KW-0812">Transmembrane</keyword>
<dbReference type="Proteomes" id="UP000005019">
    <property type="component" value="Unassembled WGS sequence"/>
</dbReference>
<feature type="domain" description="Glycine transporter" evidence="8">
    <location>
        <begin position="99"/>
        <end position="171"/>
    </location>
</feature>
<evidence type="ECO:0000256" key="7">
    <source>
        <dbReference type="SAM" id="Phobius"/>
    </source>
</evidence>
<name>F5RHZ3_METUF</name>
<dbReference type="PANTHER" id="PTHR30506">
    <property type="entry name" value="INNER MEMBRANE PROTEIN"/>
    <property type="match status" value="1"/>
</dbReference>
<dbReference type="GO" id="GO:0005886">
    <property type="term" value="C:plasma membrane"/>
    <property type="evidence" value="ECO:0007669"/>
    <property type="project" value="UniProtKB-SubCell"/>
</dbReference>
<keyword evidence="10" id="KW-1185">Reference proteome</keyword>
<keyword evidence="5 7" id="KW-1133">Transmembrane helix</keyword>
<dbReference type="STRING" id="1000565.METUNv1_03943"/>
<accession>F5RHZ3</accession>
<keyword evidence="6 7" id="KW-0472">Membrane</keyword>
<evidence type="ECO:0000313" key="10">
    <source>
        <dbReference type="Proteomes" id="UP000005019"/>
    </source>
</evidence>
<dbReference type="PANTHER" id="PTHR30506:SF3">
    <property type="entry name" value="UPF0126 INNER MEMBRANE PROTEIN YADS-RELATED"/>
    <property type="match status" value="1"/>
</dbReference>
<protein>
    <submittedName>
        <fullName evidence="9">Membrane protein</fullName>
    </submittedName>
</protein>
<comment type="caution">
    <text evidence="9">The sequence shown here is derived from an EMBL/GenBank/DDBJ whole genome shotgun (WGS) entry which is preliminary data.</text>
</comment>
<evidence type="ECO:0000256" key="1">
    <source>
        <dbReference type="ARBA" id="ARBA00004651"/>
    </source>
</evidence>
<keyword evidence="3" id="KW-1003">Cell membrane</keyword>
<feature type="transmembrane region" description="Helical" evidence="7">
    <location>
        <begin position="97"/>
        <end position="116"/>
    </location>
</feature>
<evidence type="ECO:0000313" key="9">
    <source>
        <dbReference type="EMBL" id="EGK69975.1"/>
    </source>
</evidence>
<comment type="similarity">
    <text evidence="2">Belongs to the UPF0126 family.</text>
</comment>
<evidence type="ECO:0000256" key="2">
    <source>
        <dbReference type="ARBA" id="ARBA00008193"/>
    </source>
</evidence>
<feature type="transmembrane region" description="Helical" evidence="7">
    <location>
        <begin position="122"/>
        <end position="143"/>
    </location>
</feature>
<feature type="domain" description="Glycine transporter" evidence="8">
    <location>
        <begin position="11"/>
        <end position="81"/>
    </location>
</feature>
<comment type="subcellular location">
    <subcellularLocation>
        <location evidence="1">Cell membrane</location>
        <topology evidence="1">Multi-pass membrane protein</topology>
    </subcellularLocation>
</comment>
<evidence type="ECO:0000259" key="8">
    <source>
        <dbReference type="Pfam" id="PF03458"/>
    </source>
</evidence>
<feature type="transmembrane region" description="Helical" evidence="7">
    <location>
        <begin position="32"/>
        <end position="49"/>
    </location>
</feature>
<reference evidence="9 10" key="1">
    <citation type="journal article" date="2011" name="J. Bacteriol.">
        <title>Genome sequence of Methyloversatilis universalis FAM5T, a methylotrophic representative of the order Rhodocyclales.</title>
        <authorList>
            <person name="Kittichotirat W."/>
            <person name="Good N.M."/>
            <person name="Hall R."/>
            <person name="Bringel F."/>
            <person name="Lajus A."/>
            <person name="Medigue C."/>
            <person name="Smalley N.E."/>
            <person name="Beck D."/>
            <person name="Bumgarner R."/>
            <person name="Vuilleumier S."/>
            <person name="Kalyuzhnaya M.G."/>
        </authorList>
    </citation>
    <scope>NUCLEOTIDE SEQUENCE [LARGE SCALE GENOMIC DNA]</scope>
    <source>
        <strain evidence="10">ATCC BAA-1314 / JCM 13912 / FAM5</strain>
    </source>
</reference>
<proteinExistence type="inferred from homology"/>
<gene>
    <name evidence="9" type="ORF">METUNv1_03943</name>
</gene>
<evidence type="ECO:0000256" key="5">
    <source>
        <dbReference type="ARBA" id="ARBA00022989"/>
    </source>
</evidence>
<sequence length="211" mass="23035">MPRFQLIIAAIEFAATLAFAVSGLIEAARRRMDVVGIFAVAFITAFGGGTVRDVLLDRRPFFWVEHPGYVWLVFGLAVVAAPWLHRRRERFTERAMMLPDALGLGLFSVTGVSLASAADMPAVVSVMMGVITGVFGGVMRDVICNEVPYVFHDHRPYALCAFAGAWVYLAMEAVQLPPLLSLAVSVALIAGLRLAAVLTGWTVPRWQRDES</sequence>
<dbReference type="RefSeq" id="WP_008064736.1">
    <property type="nucleotide sequence ID" value="NZ_AFHG01000059.1"/>
</dbReference>
<feature type="transmembrane region" description="Helical" evidence="7">
    <location>
        <begin position="6"/>
        <end position="25"/>
    </location>
</feature>
<dbReference type="eggNOG" id="COG2860">
    <property type="taxonomic scope" value="Bacteria"/>
</dbReference>
<dbReference type="OrthoDB" id="9791874at2"/>
<feature type="transmembrane region" description="Helical" evidence="7">
    <location>
        <begin position="180"/>
        <end position="203"/>
    </location>
</feature>
<dbReference type="EMBL" id="AFHG01000059">
    <property type="protein sequence ID" value="EGK69975.1"/>
    <property type="molecule type" value="Genomic_DNA"/>
</dbReference>
<feature type="transmembrane region" description="Helical" evidence="7">
    <location>
        <begin position="155"/>
        <end position="174"/>
    </location>
</feature>
<evidence type="ECO:0000256" key="6">
    <source>
        <dbReference type="ARBA" id="ARBA00023136"/>
    </source>
</evidence>
<feature type="transmembrane region" description="Helical" evidence="7">
    <location>
        <begin position="69"/>
        <end position="85"/>
    </location>
</feature>
<evidence type="ECO:0000256" key="4">
    <source>
        <dbReference type="ARBA" id="ARBA00022692"/>
    </source>
</evidence>
<dbReference type="InterPro" id="IPR005115">
    <property type="entry name" value="Gly_transporter"/>
</dbReference>
<evidence type="ECO:0000256" key="3">
    <source>
        <dbReference type="ARBA" id="ARBA00022475"/>
    </source>
</evidence>